<sequence length="118" mass="12976">MIKFMAIIPCCPWAQEEAVQEKSNPAISGYGTPSLCRSTGLCISSVTKETMFLPTTAVVTEERRPSSCVQMLSMRPWQDQHPVRQPQTYGLKRRTPLELLAFSSGTEAHCPGPALHAA</sequence>
<dbReference type="AlphaFoldDB" id="A0AAV1HL20"/>
<dbReference type="EMBL" id="OY660885">
    <property type="protein sequence ID" value="CAJ1085403.1"/>
    <property type="molecule type" value="Genomic_DNA"/>
</dbReference>
<protein>
    <submittedName>
        <fullName evidence="1">Uncharacterized protein</fullName>
    </submittedName>
</protein>
<reference evidence="1" key="1">
    <citation type="submission" date="2023-08" db="EMBL/GenBank/DDBJ databases">
        <authorList>
            <person name="Alioto T."/>
            <person name="Alioto T."/>
            <person name="Gomez Garrido J."/>
        </authorList>
    </citation>
    <scope>NUCLEOTIDE SEQUENCE</scope>
</reference>
<evidence type="ECO:0000313" key="1">
    <source>
        <dbReference type="EMBL" id="CAJ1085403.1"/>
    </source>
</evidence>
<accession>A0AAV1HL20</accession>
<evidence type="ECO:0000313" key="2">
    <source>
        <dbReference type="Proteomes" id="UP001178508"/>
    </source>
</evidence>
<gene>
    <name evidence="1" type="ORF">XNOV1_A000726</name>
</gene>
<keyword evidence="2" id="KW-1185">Reference proteome</keyword>
<name>A0AAV1HL20_XYRNO</name>
<organism evidence="1 2">
    <name type="scientific">Xyrichtys novacula</name>
    <name type="common">Pearly razorfish</name>
    <name type="synonym">Hemipteronotus novacula</name>
    <dbReference type="NCBI Taxonomy" id="13765"/>
    <lineage>
        <taxon>Eukaryota</taxon>
        <taxon>Metazoa</taxon>
        <taxon>Chordata</taxon>
        <taxon>Craniata</taxon>
        <taxon>Vertebrata</taxon>
        <taxon>Euteleostomi</taxon>
        <taxon>Actinopterygii</taxon>
        <taxon>Neopterygii</taxon>
        <taxon>Teleostei</taxon>
        <taxon>Neoteleostei</taxon>
        <taxon>Acanthomorphata</taxon>
        <taxon>Eupercaria</taxon>
        <taxon>Labriformes</taxon>
        <taxon>Labridae</taxon>
        <taxon>Xyrichtys</taxon>
    </lineage>
</organism>
<proteinExistence type="predicted"/>
<dbReference type="Proteomes" id="UP001178508">
    <property type="component" value="Chromosome 22"/>
</dbReference>